<dbReference type="PROSITE" id="PS51360">
    <property type="entry name" value="PLUS3"/>
    <property type="match status" value="1"/>
</dbReference>
<dbReference type="EMBL" id="GGEC01036630">
    <property type="protein sequence ID" value="MBX17114.1"/>
    <property type="molecule type" value="Transcribed_RNA"/>
</dbReference>
<feature type="compositionally biased region" description="Basic and acidic residues" evidence="1">
    <location>
        <begin position="435"/>
        <end position="448"/>
    </location>
</feature>
<dbReference type="PANTHER" id="PTHR38940">
    <property type="entry name" value="PLUS3 DOMAIN-CONTAINING PROTEIN"/>
    <property type="match status" value="1"/>
</dbReference>
<feature type="compositionally biased region" description="Basic and acidic residues" evidence="1">
    <location>
        <begin position="411"/>
        <end position="425"/>
    </location>
</feature>
<feature type="domain" description="Plus3" evidence="2">
    <location>
        <begin position="782"/>
        <end position="911"/>
    </location>
</feature>
<feature type="region of interest" description="Disordered" evidence="1">
    <location>
        <begin position="184"/>
        <end position="203"/>
    </location>
</feature>
<feature type="compositionally biased region" description="Basic and acidic residues" evidence="1">
    <location>
        <begin position="9"/>
        <end position="25"/>
    </location>
</feature>
<dbReference type="SMART" id="SM00343">
    <property type="entry name" value="ZnF_C2HC"/>
    <property type="match status" value="2"/>
</dbReference>
<evidence type="ECO:0000256" key="1">
    <source>
        <dbReference type="SAM" id="MobiDB-lite"/>
    </source>
</evidence>
<evidence type="ECO:0000313" key="3">
    <source>
        <dbReference type="EMBL" id="MBX17114.1"/>
    </source>
</evidence>
<organism evidence="3">
    <name type="scientific">Rhizophora mucronata</name>
    <name type="common">Asiatic mangrove</name>
    <dbReference type="NCBI Taxonomy" id="61149"/>
    <lineage>
        <taxon>Eukaryota</taxon>
        <taxon>Viridiplantae</taxon>
        <taxon>Streptophyta</taxon>
        <taxon>Embryophyta</taxon>
        <taxon>Tracheophyta</taxon>
        <taxon>Spermatophyta</taxon>
        <taxon>Magnoliopsida</taxon>
        <taxon>eudicotyledons</taxon>
        <taxon>Gunneridae</taxon>
        <taxon>Pentapetalae</taxon>
        <taxon>rosids</taxon>
        <taxon>fabids</taxon>
        <taxon>Malpighiales</taxon>
        <taxon>Rhizophoraceae</taxon>
        <taxon>Rhizophora</taxon>
    </lineage>
</organism>
<dbReference type="SUPFAM" id="SSF159042">
    <property type="entry name" value="Plus3-like"/>
    <property type="match status" value="1"/>
</dbReference>
<dbReference type="Pfam" id="PF03126">
    <property type="entry name" value="Plus-3"/>
    <property type="match status" value="1"/>
</dbReference>
<reference evidence="3" key="1">
    <citation type="submission" date="2018-02" db="EMBL/GenBank/DDBJ databases">
        <title>Rhizophora mucronata_Transcriptome.</title>
        <authorList>
            <person name="Meera S.P."/>
            <person name="Sreeshan A."/>
            <person name="Augustine A."/>
        </authorList>
    </citation>
    <scope>NUCLEOTIDE SEQUENCE</scope>
    <source>
        <tissue evidence="3">Leaf</tissue>
    </source>
</reference>
<evidence type="ECO:0000259" key="2">
    <source>
        <dbReference type="PROSITE" id="PS51360"/>
    </source>
</evidence>
<dbReference type="InterPro" id="IPR001878">
    <property type="entry name" value="Znf_CCHC"/>
</dbReference>
<dbReference type="GO" id="GO:0003677">
    <property type="term" value="F:DNA binding"/>
    <property type="evidence" value="ECO:0007669"/>
    <property type="project" value="InterPro"/>
</dbReference>
<sequence length="912" mass="101178">MNFEAAENSEGRENKISRSPDEPKLDVAQNDHISEETVERIGVGGNTKHTLRMDIVLTSEVCPEKECEAYEARMQSALSLGKGLEELPSSVEKESKNDVDVGPSANCPLEKLESSDENDLSALLCENACCATTKIVALGSADEFGDNSQQDGRTLCEEKSLEVNLSPTNSRIQRYQMKGKAKALSDGNVNGRVPDEEDDSHESVESCNTTRLVSTGKRRCSFEQQLTVGSKRVKGKIHENPYSTSFVKQDSSFTNWISNILRGFTKSKENEAPSTAHTLEVLNSGHGSPHQNSIACNRNHDPWCRDSGFQSIFHSLYCPMTGAQEVNNLNANYQTDGPKDLKLDIDPRNIHATPIACRTVTGSFYKRFQLLSGKLNESASGYGTGSMPKPKHTCMINPSIQEICRSGSMEKKNSRKYFPGEERKGTSSNSCLGKHNKDSGEKVDSKSLSEGKTTNIFVDKLDPLASLWVTRFTSKSYSPSSNQGLCYKSNGEALDSSIDGMKLKSQLSNYVSSDDDQKIMKGRKHSATEPLHMQTFATSAEYPFGFLNTKSQHDEKSICNMEPILPSPQFKKSELMASIFARRLDALKQIIPSDVTNNAACASMTCSFCGVEGHNLQHCPKPSSSELKDVLHDISSYNGVEELPCMCNRCFQLDHWAVACPNTASRIREEVEYGASVNECAHKNMQLDARDHERAKITDGRDGQIQAAAVVSTDCDGNDTRMTKNHRFEWRSDEATSSGKLRGNVSLIEKGIASSFTENKLKENKIMRLCNFSDKIILNVPKGIFDTVKMLRLSRTDILKWMNSHMSPSHLDGLFLRLRLRKREDGLGGTGYYVACINGVQRERLPQNSKDSIDVNVGGIKCSVGSKYISNHDFLEDELMAWWSATLKAGDKMPSEEYLKLKVEEKQMLLGL</sequence>
<dbReference type="GO" id="GO:0008270">
    <property type="term" value="F:zinc ion binding"/>
    <property type="evidence" value="ECO:0007669"/>
    <property type="project" value="InterPro"/>
</dbReference>
<accession>A0A2P2LGN5</accession>
<dbReference type="AlphaFoldDB" id="A0A2P2LGN5"/>
<dbReference type="SMART" id="SM00719">
    <property type="entry name" value="Plus3"/>
    <property type="match status" value="1"/>
</dbReference>
<name>A0A2P2LGN5_RHIMU</name>
<dbReference type="InterPro" id="IPR036128">
    <property type="entry name" value="Plus3-like_sf"/>
</dbReference>
<protein>
    <submittedName>
        <fullName evidence="3">Uncharacterized protein LOC105129485 isoform X1</fullName>
    </submittedName>
</protein>
<dbReference type="PANTHER" id="PTHR38940:SF4">
    <property type="entry name" value="OS01G0775100 PROTEIN"/>
    <property type="match status" value="1"/>
</dbReference>
<feature type="region of interest" description="Disordered" evidence="1">
    <location>
        <begin position="1"/>
        <end position="33"/>
    </location>
</feature>
<dbReference type="Gene3D" id="4.10.60.10">
    <property type="entry name" value="Zinc finger, CCHC-type"/>
    <property type="match status" value="1"/>
</dbReference>
<dbReference type="Gene3D" id="3.90.70.200">
    <property type="entry name" value="Plus-3 domain"/>
    <property type="match status" value="1"/>
</dbReference>
<feature type="region of interest" description="Disordered" evidence="1">
    <location>
        <begin position="411"/>
        <end position="448"/>
    </location>
</feature>
<proteinExistence type="predicted"/>
<dbReference type="InterPro" id="IPR004343">
    <property type="entry name" value="Plus-3_dom"/>
</dbReference>